<proteinExistence type="predicted"/>
<evidence type="ECO:0000313" key="2">
    <source>
        <dbReference type="Proteomes" id="UP000054567"/>
    </source>
</evidence>
<accession>A0A0J6FDF6</accession>
<dbReference type="AlphaFoldDB" id="A0A0J6FDF6"/>
<dbReference type="Proteomes" id="UP000054567">
    <property type="component" value="Unassembled WGS sequence"/>
</dbReference>
<dbReference type="EMBL" id="DS268110">
    <property type="protein sequence ID" value="KMM68338.1"/>
    <property type="molecule type" value="Genomic_DNA"/>
</dbReference>
<reference evidence="2" key="2">
    <citation type="journal article" date="2009" name="Genome Res.">
        <title>Comparative genomic analyses of the human fungal pathogens Coccidioides and their relatives.</title>
        <authorList>
            <person name="Sharpton T.J."/>
            <person name="Stajich J.E."/>
            <person name="Rounsley S.D."/>
            <person name="Gardner M.J."/>
            <person name="Wortman J.R."/>
            <person name="Jordar V.S."/>
            <person name="Maiti R."/>
            <person name="Kodira C.D."/>
            <person name="Neafsey D.E."/>
            <person name="Zeng Q."/>
            <person name="Hung C.-Y."/>
            <person name="McMahan C."/>
            <person name="Muszewska A."/>
            <person name="Grynberg M."/>
            <person name="Mandel M.A."/>
            <person name="Kellner E.M."/>
            <person name="Barker B.M."/>
            <person name="Galgiani J.N."/>
            <person name="Orbach M.J."/>
            <person name="Kirkland T.N."/>
            <person name="Cole G.T."/>
            <person name="Henn M.R."/>
            <person name="Birren B.W."/>
            <person name="Taylor J.W."/>
        </authorList>
    </citation>
    <scope>NUCLEOTIDE SEQUENCE [LARGE SCALE GENOMIC DNA]</scope>
    <source>
        <strain evidence="2">RMSCC 3488</strain>
    </source>
</reference>
<evidence type="ECO:0000313" key="1">
    <source>
        <dbReference type="EMBL" id="KMM68338.1"/>
    </source>
</evidence>
<dbReference type="VEuPathDB" id="FungiDB:CPAG_04667"/>
<sequence length="134" mass="14999">MEQPQKQRRAILHRMLKARIRSLETAVSTTNPCLGLDPAELARLYDSSSSASQTGTSAHAIREKGKDWLGYLPYNSVVTRELLEPGVFREHYWMKQCASYLGPIQLNASVSSRGWLTKDGMAKSFRLDNPNTSG</sequence>
<reference evidence="1 2" key="1">
    <citation type="submission" date="2007-06" db="EMBL/GenBank/DDBJ databases">
        <title>The Genome Sequence of Coccidioides posadasii RMSCC_3488.</title>
        <authorList>
            <consortium name="Coccidioides Genome Resources Consortium"/>
            <consortium name="The Broad Institute Genome Sequencing Platform"/>
            <person name="Henn M.R."/>
            <person name="Sykes S."/>
            <person name="Young S."/>
            <person name="Jaffe D."/>
            <person name="Berlin A."/>
            <person name="Alvarez P."/>
            <person name="Butler J."/>
            <person name="Gnerre S."/>
            <person name="Grabherr M."/>
            <person name="Mauceli E."/>
            <person name="Brockman W."/>
            <person name="Kodira C."/>
            <person name="Alvarado L."/>
            <person name="Zeng Q."/>
            <person name="Crawford M."/>
            <person name="Antoine C."/>
            <person name="Devon K."/>
            <person name="Galgiani J."/>
            <person name="Orsborn K."/>
            <person name="Lewis M.L."/>
            <person name="Nusbaum C."/>
            <person name="Galagan J."/>
            <person name="Birren B."/>
        </authorList>
    </citation>
    <scope>NUCLEOTIDE SEQUENCE [LARGE SCALE GENOMIC DNA]</scope>
    <source>
        <strain evidence="1 2">RMSCC 3488</strain>
    </source>
</reference>
<gene>
    <name evidence="1" type="ORF">CPAG_04667</name>
</gene>
<protein>
    <submittedName>
        <fullName evidence="1">Uncharacterized protein</fullName>
    </submittedName>
</protein>
<organism evidence="1 2">
    <name type="scientific">Coccidioides posadasii RMSCC 3488</name>
    <dbReference type="NCBI Taxonomy" id="454284"/>
    <lineage>
        <taxon>Eukaryota</taxon>
        <taxon>Fungi</taxon>
        <taxon>Dikarya</taxon>
        <taxon>Ascomycota</taxon>
        <taxon>Pezizomycotina</taxon>
        <taxon>Eurotiomycetes</taxon>
        <taxon>Eurotiomycetidae</taxon>
        <taxon>Onygenales</taxon>
        <taxon>Onygenaceae</taxon>
        <taxon>Coccidioides</taxon>
    </lineage>
</organism>
<reference evidence="2" key="3">
    <citation type="journal article" date="2010" name="Genome Res.">
        <title>Population genomic sequencing of Coccidioides fungi reveals recent hybridization and transposon control.</title>
        <authorList>
            <person name="Neafsey D.E."/>
            <person name="Barker B.M."/>
            <person name="Sharpton T.J."/>
            <person name="Stajich J.E."/>
            <person name="Park D.J."/>
            <person name="Whiston E."/>
            <person name="Hung C.-Y."/>
            <person name="McMahan C."/>
            <person name="White J."/>
            <person name="Sykes S."/>
            <person name="Heiman D."/>
            <person name="Young S."/>
            <person name="Zeng Q."/>
            <person name="Abouelleil A."/>
            <person name="Aftuck L."/>
            <person name="Bessette D."/>
            <person name="Brown A."/>
            <person name="FitzGerald M."/>
            <person name="Lui A."/>
            <person name="Macdonald J.P."/>
            <person name="Priest M."/>
            <person name="Orbach M.J."/>
            <person name="Galgiani J.N."/>
            <person name="Kirkland T.N."/>
            <person name="Cole G.T."/>
            <person name="Birren B.W."/>
            <person name="Henn M.R."/>
            <person name="Taylor J.W."/>
            <person name="Rounsley S.D."/>
        </authorList>
    </citation>
    <scope>NUCLEOTIDE SEQUENCE [LARGE SCALE GENOMIC DNA]</scope>
    <source>
        <strain evidence="2">RMSCC 3488</strain>
    </source>
</reference>
<name>A0A0J6FDF6_COCPO</name>